<dbReference type="EMBL" id="JAYMYQ010000002">
    <property type="protein sequence ID" value="KAK7349858.1"/>
    <property type="molecule type" value="Genomic_DNA"/>
</dbReference>
<keyword evidence="1" id="KW-0732">Signal</keyword>
<proteinExistence type="predicted"/>
<sequence length="126" mass="13937">MGLSSLILAIFSCSFCDISRPKGAFGLRKAGEAWNPSFAEPKAWTGALVRGVAWLLHGVCEPPHFRTKGPREEEIEERIEGKRQRAKLQAIERGLEIAGEAPSIVRNLWSVASIPRRNSLARTTRA</sequence>
<protein>
    <submittedName>
        <fullName evidence="2">Uncharacterized protein</fullName>
    </submittedName>
</protein>
<comment type="caution">
    <text evidence="2">The sequence shown here is derived from an EMBL/GenBank/DDBJ whole genome shotgun (WGS) entry which is preliminary data.</text>
</comment>
<name>A0AAN9MDG0_CANGL</name>
<evidence type="ECO:0000256" key="1">
    <source>
        <dbReference type="SAM" id="SignalP"/>
    </source>
</evidence>
<dbReference type="AlphaFoldDB" id="A0AAN9MDG0"/>
<keyword evidence="3" id="KW-1185">Reference proteome</keyword>
<reference evidence="2 3" key="1">
    <citation type="submission" date="2024-01" db="EMBL/GenBank/DDBJ databases">
        <title>The genomes of 5 underutilized Papilionoideae crops provide insights into root nodulation and disease resistanc.</title>
        <authorList>
            <person name="Jiang F."/>
        </authorList>
    </citation>
    <scope>NUCLEOTIDE SEQUENCE [LARGE SCALE GENOMIC DNA]</scope>
    <source>
        <strain evidence="2">LVBAO_FW01</strain>
        <tissue evidence="2">Leaves</tissue>
    </source>
</reference>
<evidence type="ECO:0000313" key="3">
    <source>
        <dbReference type="Proteomes" id="UP001367508"/>
    </source>
</evidence>
<gene>
    <name evidence="2" type="ORF">VNO77_07625</name>
</gene>
<feature type="signal peptide" evidence="1">
    <location>
        <begin position="1"/>
        <end position="16"/>
    </location>
</feature>
<dbReference type="Proteomes" id="UP001367508">
    <property type="component" value="Unassembled WGS sequence"/>
</dbReference>
<organism evidence="2 3">
    <name type="scientific">Canavalia gladiata</name>
    <name type="common">Sword bean</name>
    <name type="synonym">Dolichos gladiatus</name>
    <dbReference type="NCBI Taxonomy" id="3824"/>
    <lineage>
        <taxon>Eukaryota</taxon>
        <taxon>Viridiplantae</taxon>
        <taxon>Streptophyta</taxon>
        <taxon>Embryophyta</taxon>
        <taxon>Tracheophyta</taxon>
        <taxon>Spermatophyta</taxon>
        <taxon>Magnoliopsida</taxon>
        <taxon>eudicotyledons</taxon>
        <taxon>Gunneridae</taxon>
        <taxon>Pentapetalae</taxon>
        <taxon>rosids</taxon>
        <taxon>fabids</taxon>
        <taxon>Fabales</taxon>
        <taxon>Fabaceae</taxon>
        <taxon>Papilionoideae</taxon>
        <taxon>50 kb inversion clade</taxon>
        <taxon>NPAAA clade</taxon>
        <taxon>indigoferoid/millettioid clade</taxon>
        <taxon>Phaseoleae</taxon>
        <taxon>Canavalia</taxon>
    </lineage>
</organism>
<accession>A0AAN9MDG0</accession>
<feature type="chain" id="PRO_5043012831" evidence="1">
    <location>
        <begin position="17"/>
        <end position="126"/>
    </location>
</feature>
<evidence type="ECO:0000313" key="2">
    <source>
        <dbReference type="EMBL" id="KAK7349858.1"/>
    </source>
</evidence>